<dbReference type="InterPro" id="IPR014892">
    <property type="entry name" value="RPA_C"/>
</dbReference>
<organism evidence="12 13">
    <name type="scientific">Dendrobium catenatum</name>
    <dbReference type="NCBI Taxonomy" id="906689"/>
    <lineage>
        <taxon>Eukaryota</taxon>
        <taxon>Viridiplantae</taxon>
        <taxon>Streptophyta</taxon>
        <taxon>Embryophyta</taxon>
        <taxon>Tracheophyta</taxon>
        <taxon>Spermatophyta</taxon>
        <taxon>Magnoliopsida</taxon>
        <taxon>Liliopsida</taxon>
        <taxon>Asparagales</taxon>
        <taxon>Orchidaceae</taxon>
        <taxon>Epidendroideae</taxon>
        <taxon>Malaxideae</taxon>
        <taxon>Dendrobiinae</taxon>
        <taxon>Dendrobium</taxon>
    </lineage>
</organism>
<dbReference type="SUPFAM" id="SSF46785">
    <property type="entry name" value="Winged helix' DNA-binding domain"/>
    <property type="match status" value="1"/>
</dbReference>
<evidence type="ECO:0000256" key="8">
    <source>
        <dbReference type="ARBA" id="ARBA00023242"/>
    </source>
</evidence>
<keyword evidence="5" id="KW-0238">DNA-binding</keyword>
<comment type="subcellular location">
    <subcellularLocation>
        <location evidence="1">Nucleus</location>
    </subcellularLocation>
</comment>
<dbReference type="Pfam" id="PF01336">
    <property type="entry name" value="tRNA_anti-codon"/>
    <property type="match status" value="1"/>
</dbReference>
<dbReference type="FunFam" id="2.40.50.140:FF:000184">
    <property type="entry name" value="replication protein A 32 kDa subunit A-like"/>
    <property type="match status" value="1"/>
</dbReference>
<comment type="similarity">
    <text evidence="2">Belongs to the replication factor A protein 2 family.</text>
</comment>
<evidence type="ECO:0000256" key="7">
    <source>
        <dbReference type="ARBA" id="ARBA00023204"/>
    </source>
</evidence>
<evidence type="ECO:0000256" key="5">
    <source>
        <dbReference type="ARBA" id="ARBA00023125"/>
    </source>
</evidence>
<keyword evidence="7" id="KW-0234">DNA repair</keyword>
<dbReference type="GO" id="GO:0005662">
    <property type="term" value="C:DNA replication factor A complex"/>
    <property type="evidence" value="ECO:0007669"/>
    <property type="project" value="TreeGrafter"/>
</dbReference>
<dbReference type="OrthoDB" id="25571at2759"/>
<dbReference type="EMBL" id="KZ502544">
    <property type="protein sequence ID" value="PKU76284.1"/>
    <property type="molecule type" value="Genomic_DNA"/>
</dbReference>
<keyword evidence="13" id="KW-1185">Reference proteome</keyword>
<reference evidence="12 13" key="2">
    <citation type="journal article" date="2017" name="Nature">
        <title>The Apostasia genome and the evolution of orchids.</title>
        <authorList>
            <person name="Zhang G.Q."/>
            <person name="Liu K.W."/>
            <person name="Li Z."/>
            <person name="Lohaus R."/>
            <person name="Hsiao Y.Y."/>
            <person name="Niu S.C."/>
            <person name="Wang J.Y."/>
            <person name="Lin Y.C."/>
            <person name="Xu Q."/>
            <person name="Chen L.J."/>
            <person name="Yoshida K."/>
            <person name="Fujiwara S."/>
            <person name="Wang Z.W."/>
            <person name="Zhang Y.Q."/>
            <person name="Mitsuda N."/>
            <person name="Wang M."/>
            <person name="Liu G.H."/>
            <person name="Pecoraro L."/>
            <person name="Huang H.X."/>
            <person name="Xiao X.J."/>
            <person name="Lin M."/>
            <person name="Wu X.Y."/>
            <person name="Wu W.L."/>
            <person name="Chen Y.Y."/>
            <person name="Chang S.B."/>
            <person name="Sakamoto S."/>
            <person name="Ohme-Takagi M."/>
            <person name="Yagi M."/>
            <person name="Zeng S.J."/>
            <person name="Shen C.Y."/>
            <person name="Yeh C.M."/>
            <person name="Luo Y.B."/>
            <person name="Tsai W.C."/>
            <person name="Van de Peer Y."/>
            <person name="Liu Z.J."/>
        </authorList>
    </citation>
    <scope>NUCLEOTIDE SEQUENCE [LARGE SCALE GENOMIC DNA]</scope>
    <source>
        <tissue evidence="12">The whole plant</tissue>
    </source>
</reference>
<dbReference type="InterPro" id="IPR040260">
    <property type="entry name" value="RFA2-like"/>
</dbReference>
<evidence type="ECO:0000259" key="11">
    <source>
        <dbReference type="Pfam" id="PF08784"/>
    </source>
</evidence>
<feature type="domain" description="OB" evidence="10">
    <location>
        <begin position="87"/>
        <end position="144"/>
    </location>
</feature>
<evidence type="ECO:0000256" key="2">
    <source>
        <dbReference type="ARBA" id="ARBA00007815"/>
    </source>
</evidence>
<dbReference type="GO" id="GO:0003697">
    <property type="term" value="F:single-stranded DNA binding"/>
    <property type="evidence" value="ECO:0007669"/>
    <property type="project" value="TreeGrafter"/>
</dbReference>
<dbReference type="InterPro" id="IPR036390">
    <property type="entry name" value="WH_DNA-bd_sf"/>
</dbReference>
<sequence>MSSAQYDGGASLFSGGGFMPSQATQTPESGFSKARAAQGILPLTVKQISEAYDSNDDKSNFVVDGVDATNVKLLGIMMNKIERVTDVSFVLDDGTGRINVNRWVNETSDTNEMAIVQNGMYVTIRGSLKGFQGKRQVVAYSVRPVIDFNEVTLHYLECIHVHLDNTRPKVNTVIGTVTPNQNDFKGFQTPLTNPIPGMKFSDNDIQKRVLDVFMEPASLVREQGLHIDEVIRRLDLPRNKIMEAISYHNDLGHIYSTIDDFHFKSAMNG</sequence>
<evidence type="ECO:0000256" key="6">
    <source>
        <dbReference type="ARBA" id="ARBA00023172"/>
    </source>
</evidence>
<keyword evidence="8" id="KW-0539">Nucleus</keyword>
<dbReference type="FunFam" id="1.10.10.10:FF:000168">
    <property type="entry name" value="Replication protein A 32 kDa subunit"/>
    <property type="match status" value="1"/>
</dbReference>
<dbReference type="STRING" id="906689.A0A2I0WKU2"/>
<reference evidence="12 13" key="1">
    <citation type="journal article" date="2016" name="Sci. Rep.">
        <title>The Dendrobium catenatum Lindl. genome sequence provides insights into polysaccharide synthase, floral development and adaptive evolution.</title>
        <authorList>
            <person name="Zhang G.Q."/>
            <person name="Xu Q."/>
            <person name="Bian C."/>
            <person name="Tsai W.C."/>
            <person name="Yeh C.M."/>
            <person name="Liu K.W."/>
            <person name="Yoshida K."/>
            <person name="Zhang L.S."/>
            <person name="Chang S.B."/>
            <person name="Chen F."/>
            <person name="Shi Y."/>
            <person name="Su Y.Y."/>
            <person name="Zhang Y.Q."/>
            <person name="Chen L.J."/>
            <person name="Yin Y."/>
            <person name="Lin M."/>
            <person name="Huang H."/>
            <person name="Deng H."/>
            <person name="Wang Z.W."/>
            <person name="Zhu S.L."/>
            <person name="Zhao X."/>
            <person name="Deng C."/>
            <person name="Niu S.C."/>
            <person name="Huang J."/>
            <person name="Wang M."/>
            <person name="Liu G.H."/>
            <person name="Yang H.J."/>
            <person name="Xiao X.J."/>
            <person name="Hsiao Y.Y."/>
            <person name="Wu W.L."/>
            <person name="Chen Y.Y."/>
            <person name="Mitsuda N."/>
            <person name="Ohme-Takagi M."/>
            <person name="Luo Y.B."/>
            <person name="Van de Peer Y."/>
            <person name="Liu Z.J."/>
        </authorList>
    </citation>
    <scope>NUCLEOTIDE SEQUENCE [LARGE SCALE GENOMIC DNA]</scope>
    <source>
        <tissue evidence="12">The whole plant</tissue>
    </source>
</reference>
<comment type="function">
    <text evidence="9">Component of the replication protein A complex (RPA) required for DNA recombination, repair and replication. The activity of RPA is mediated by single-stranded DNA binding and protein interactions.</text>
</comment>
<dbReference type="GO" id="GO:0006260">
    <property type="term" value="P:DNA replication"/>
    <property type="evidence" value="ECO:0007669"/>
    <property type="project" value="UniProtKB-KW"/>
</dbReference>
<accession>A0A2I0WKU2</accession>
<dbReference type="GO" id="GO:0035861">
    <property type="term" value="C:site of double-strand break"/>
    <property type="evidence" value="ECO:0007669"/>
    <property type="project" value="TreeGrafter"/>
</dbReference>
<proteinExistence type="inferred from homology"/>
<feature type="domain" description="Replication protein A C-terminal" evidence="11">
    <location>
        <begin position="172"/>
        <end position="260"/>
    </location>
</feature>
<dbReference type="InterPro" id="IPR036388">
    <property type="entry name" value="WH-like_DNA-bd_sf"/>
</dbReference>
<evidence type="ECO:0000313" key="12">
    <source>
        <dbReference type="EMBL" id="PKU76284.1"/>
    </source>
</evidence>
<dbReference type="CDD" id="cd04478">
    <property type="entry name" value="RPA2_DBD_D"/>
    <property type="match status" value="1"/>
</dbReference>
<dbReference type="PIRSF" id="PIRSF036949">
    <property type="entry name" value="RPA32"/>
    <property type="match status" value="1"/>
</dbReference>
<dbReference type="GO" id="GO:0000724">
    <property type="term" value="P:double-strand break repair via homologous recombination"/>
    <property type="evidence" value="ECO:0007669"/>
    <property type="project" value="TreeGrafter"/>
</dbReference>
<evidence type="ECO:0000256" key="3">
    <source>
        <dbReference type="ARBA" id="ARBA00022705"/>
    </source>
</evidence>
<gene>
    <name evidence="12" type="primary">RPA2A</name>
    <name evidence="12" type="ORF">MA16_Dca025925</name>
</gene>
<dbReference type="PANTHER" id="PTHR13989">
    <property type="entry name" value="REPLICATION PROTEIN A-RELATED"/>
    <property type="match status" value="1"/>
</dbReference>
<dbReference type="SUPFAM" id="SSF50249">
    <property type="entry name" value="Nucleic acid-binding proteins"/>
    <property type="match status" value="1"/>
</dbReference>
<keyword evidence="4" id="KW-0227">DNA damage</keyword>
<dbReference type="Gene3D" id="1.10.10.10">
    <property type="entry name" value="Winged helix-like DNA-binding domain superfamily/Winged helix DNA-binding domain"/>
    <property type="match status" value="1"/>
</dbReference>
<evidence type="ECO:0000256" key="1">
    <source>
        <dbReference type="ARBA" id="ARBA00004123"/>
    </source>
</evidence>
<dbReference type="Proteomes" id="UP000233837">
    <property type="component" value="Unassembled WGS sequence"/>
</dbReference>
<dbReference type="InterPro" id="IPR004365">
    <property type="entry name" value="NA-bd_OB_tRNA"/>
</dbReference>
<name>A0A2I0WKU2_9ASPA</name>
<dbReference type="PANTHER" id="PTHR13989:SF16">
    <property type="entry name" value="REPLICATION PROTEIN A2"/>
    <property type="match status" value="1"/>
</dbReference>
<dbReference type="Gene3D" id="2.40.50.140">
    <property type="entry name" value="Nucleic acid-binding proteins"/>
    <property type="match status" value="1"/>
</dbReference>
<dbReference type="Pfam" id="PF08784">
    <property type="entry name" value="RPA_C"/>
    <property type="match status" value="1"/>
</dbReference>
<evidence type="ECO:0000313" key="13">
    <source>
        <dbReference type="Proteomes" id="UP000233837"/>
    </source>
</evidence>
<dbReference type="AlphaFoldDB" id="A0A2I0WKU2"/>
<keyword evidence="3" id="KW-0235">DNA replication</keyword>
<dbReference type="InterPro" id="IPR014646">
    <property type="entry name" value="Rfa2/RPA32"/>
</dbReference>
<dbReference type="GO" id="GO:0006289">
    <property type="term" value="P:nucleotide-excision repair"/>
    <property type="evidence" value="ECO:0007669"/>
    <property type="project" value="TreeGrafter"/>
</dbReference>
<protein>
    <submittedName>
        <fullName evidence="12">Replication protein A 32 kDa subunit A</fullName>
    </submittedName>
</protein>
<evidence type="ECO:0000256" key="4">
    <source>
        <dbReference type="ARBA" id="ARBA00022763"/>
    </source>
</evidence>
<evidence type="ECO:0000256" key="9">
    <source>
        <dbReference type="ARBA" id="ARBA00056440"/>
    </source>
</evidence>
<evidence type="ECO:0000259" key="10">
    <source>
        <dbReference type="Pfam" id="PF01336"/>
    </source>
</evidence>
<keyword evidence="6" id="KW-0233">DNA recombination</keyword>
<dbReference type="InterPro" id="IPR012340">
    <property type="entry name" value="NA-bd_OB-fold"/>
</dbReference>
<dbReference type="GO" id="GO:0000781">
    <property type="term" value="C:chromosome, telomeric region"/>
    <property type="evidence" value="ECO:0007669"/>
    <property type="project" value="TreeGrafter"/>
</dbReference>